<evidence type="ECO:0000256" key="6">
    <source>
        <dbReference type="ARBA" id="ARBA00022777"/>
    </source>
</evidence>
<dbReference type="SMART" id="SM00387">
    <property type="entry name" value="HATPase_c"/>
    <property type="match status" value="1"/>
</dbReference>
<evidence type="ECO:0000256" key="7">
    <source>
        <dbReference type="ARBA" id="ARBA00022840"/>
    </source>
</evidence>
<dbReference type="GO" id="GO:0016301">
    <property type="term" value="F:kinase activity"/>
    <property type="evidence" value="ECO:0007669"/>
    <property type="project" value="UniProtKB-KW"/>
</dbReference>
<evidence type="ECO:0000256" key="9">
    <source>
        <dbReference type="SAM" id="MobiDB-lite"/>
    </source>
</evidence>
<dbReference type="PANTHER" id="PTHR24421">
    <property type="entry name" value="NITRATE/NITRITE SENSOR PROTEIN NARX-RELATED"/>
    <property type="match status" value="1"/>
</dbReference>
<dbReference type="PANTHER" id="PTHR24421:SF10">
    <property type="entry name" value="NITRATE_NITRITE SENSOR PROTEIN NARQ"/>
    <property type="match status" value="1"/>
</dbReference>
<dbReference type="SUPFAM" id="SSF55781">
    <property type="entry name" value="GAF domain-like"/>
    <property type="match status" value="1"/>
</dbReference>
<keyword evidence="8" id="KW-0902">Two-component regulatory system</keyword>
<evidence type="ECO:0000259" key="10">
    <source>
        <dbReference type="SMART" id="SM00065"/>
    </source>
</evidence>
<protein>
    <recommendedName>
        <fullName evidence="2">histidine kinase</fullName>
        <ecNumber evidence="2">2.7.13.3</ecNumber>
    </recommendedName>
</protein>
<sequence length="421" mass="46238">MNLPRSATPGKRTSLRTSNRSPADGPDGPAALARRVREQAALLDAQGEQMAALQDITALLAGQHTIEELCRGFLRRVMRYAGADGGTVRTLDRPRDNVHIVVHEGISEQLIDEEHCMKTDACLCGEAINDGVIVIQDFRKLNTGRRYRCQEEGFVSLAVFQIVAREAVIGSFSLHFARQHDLAADALRLLETLGCNLGISIDNQRLIALEKEVAVAQERSLMAQGLHDSIAQGLNLLNLHAQMLEDSVRRDNLAEVAEVVPLLRAGVEESYRDVRELLLNFRTRWPGGDVDAKVRDVLGKFEQQSGLPCKLDMRGRGAPLAPEQQLQVLFILQEALSNIRKHAQAGGVDVRIDNGRDFTLRVRDDGRGFAPALLLESDEHVGLSIMRERALRLGAQLDISSAPGAGATVSLLLRREGRLVA</sequence>
<dbReference type="EC" id="2.7.13.3" evidence="2"/>
<comment type="catalytic activity">
    <reaction evidence="1">
        <text>ATP + protein L-histidine = ADP + protein N-phospho-L-histidine.</text>
        <dbReference type="EC" id="2.7.13.3"/>
    </reaction>
</comment>
<dbReference type="InterPro" id="IPR003018">
    <property type="entry name" value="GAF"/>
</dbReference>
<dbReference type="Gene3D" id="3.30.450.40">
    <property type="match status" value="1"/>
</dbReference>
<evidence type="ECO:0000256" key="5">
    <source>
        <dbReference type="ARBA" id="ARBA00022741"/>
    </source>
</evidence>
<dbReference type="Gene3D" id="3.30.565.10">
    <property type="entry name" value="Histidine kinase-like ATPase, C-terminal domain"/>
    <property type="match status" value="1"/>
</dbReference>
<keyword evidence="6 12" id="KW-0418">Kinase</keyword>
<dbReference type="Pfam" id="PF07730">
    <property type="entry name" value="HisKA_3"/>
    <property type="match status" value="1"/>
</dbReference>
<evidence type="ECO:0000256" key="3">
    <source>
        <dbReference type="ARBA" id="ARBA00022553"/>
    </source>
</evidence>
<dbReference type="InterPro" id="IPR003594">
    <property type="entry name" value="HATPase_dom"/>
</dbReference>
<feature type="domain" description="GAF" evidence="10">
    <location>
        <begin position="65"/>
        <end position="211"/>
    </location>
</feature>
<feature type="domain" description="Histidine kinase/HSP90-like ATPase" evidence="11">
    <location>
        <begin position="323"/>
        <end position="417"/>
    </location>
</feature>
<dbReference type="SMART" id="SM00065">
    <property type="entry name" value="GAF"/>
    <property type="match status" value="1"/>
</dbReference>
<dbReference type="InterPro" id="IPR036890">
    <property type="entry name" value="HATPase_C_sf"/>
</dbReference>
<organism evidence="12 13">
    <name type="scientific">Janthinobacterium fluminis</name>
    <dbReference type="NCBI Taxonomy" id="2987524"/>
    <lineage>
        <taxon>Bacteria</taxon>
        <taxon>Pseudomonadati</taxon>
        <taxon>Pseudomonadota</taxon>
        <taxon>Betaproteobacteria</taxon>
        <taxon>Burkholderiales</taxon>
        <taxon>Oxalobacteraceae</taxon>
        <taxon>Janthinobacterium</taxon>
    </lineage>
</organism>
<dbReference type="RefSeq" id="WP_273670132.1">
    <property type="nucleotide sequence ID" value="NZ_JAQQXR010000002.1"/>
</dbReference>
<dbReference type="EMBL" id="JAQQXR010000002">
    <property type="protein sequence ID" value="MDC8757457.1"/>
    <property type="molecule type" value="Genomic_DNA"/>
</dbReference>
<feature type="region of interest" description="Disordered" evidence="9">
    <location>
        <begin position="1"/>
        <end position="29"/>
    </location>
</feature>
<dbReference type="Proteomes" id="UP001221208">
    <property type="component" value="Unassembled WGS sequence"/>
</dbReference>
<evidence type="ECO:0000256" key="8">
    <source>
        <dbReference type="ARBA" id="ARBA00023012"/>
    </source>
</evidence>
<evidence type="ECO:0000313" key="13">
    <source>
        <dbReference type="Proteomes" id="UP001221208"/>
    </source>
</evidence>
<accession>A0ABT5JXK0</accession>
<dbReference type="InterPro" id="IPR011712">
    <property type="entry name" value="Sig_transdc_His_kin_sub3_dim/P"/>
</dbReference>
<gene>
    <name evidence="12" type="ORF">OIK44_07640</name>
</gene>
<dbReference type="CDD" id="cd16917">
    <property type="entry name" value="HATPase_UhpB-NarQ-NarX-like"/>
    <property type="match status" value="1"/>
</dbReference>
<keyword evidence="7" id="KW-0067">ATP-binding</keyword>
<reference evidence="12 13" key="1">
    <citation type="submission" date="2022-10" db="EMBL/GenBank/DDBJ databases">
        <title>Janthinobacterium sp. hw3 Genome sequencing.</title>
        <authorList>
            <person name="Park S."/>
        </authorList>
    </citation>
    <scope>NUCLEOTIDE SEQUENCE [LARGE SCALE GENOMIC DNA]</scope>
    <source>
        <strain evidence="13">hw3</strain>
    </source>
</reference>
<keyword evidence="4" id="KW-0808">Transferase</keyword>
<comment type="caution">
    <text evidence="12">The sequence shown here is derived from an EMBL/GenBank/DDBJ whole genome shotgun (WGS) entry which is preliminary data.</text>
</comment>
<dbReference type="Pfam" id="PF02518">
    <property type="entry name" value="HATPase_c"/>
    <property type="match status" value="1"/>
</dbReference>
<evidence type="ECO:0000256" key="1">
    <source>
        <dbReference type="ARBA" id="ARBA00000085"/>
    </source>
</evidence>
<evidence type="ECO:0000259" key="11">
    <source>
        <dbReference type="SMART" id="SM00387"/>
    </source>
</evidence>
<keyword evidence="3" id="KW-0597">Phosphoprotein</keyword>
<keyword evidence="5" id="KW-0547">Nucleotide-binding</keyword>
<dbReference type="SUPFAM" id="SSF55874">
    <property type="entry name" value="ATPase domain of HSP90 chaperone/DNA topoisomerase II/histidine kinase"/>
    <property type="match status" value="1"/>
</dbReference>
<dbReference type="Pfam" id="PF13185">
    <property type="entry name" value="GAF_2"/>
    <property type="match status" value="1"/>
</dbReference>
<keyword evidence="13" id="KW-1185">Reference proteome</keyword>
<dbReference type="Gene3D" id="1.20.5.1930">
    <property type="match status" value="1"/>
</dbReference>
<dbReference type="InterPro" id="IPR029016">
    <property type="entry name" value="GAF-like_dom_sf"/>
</dbReference>
<dbReference type="InterPro" id="IPR050482">
    <property type="entry name" value="Sensor_HK_TwoCompSys"/>
</dbReference>
<proteinExistence type="predicted"/>
<name>A0ABT5JXK0_9BURK</name>
<evidence type="ECO:0000256" key="4">
    <source>
        <dbReference type="ARBA" id="ARBA00022679"/>
    </source>
</evidence>
<evidence type="ECO:0000313" key="12">
    <source>
        <dbReference type="EMBL" id="MDC8757457.1"/>
    </source>
</evidence>
<evidence type="ECO:0000256" key="2">
    <source>
        <dbReference type="ARBA" id="ARBA00012438"/>
    </source>
</evidence>